<feature type="domain" description="O-antigen ligase-related" evidence="6">
    <location>
        <begin position="212"/>
        <end position="362"/>
    </location>
</feature>
<gene>
    <name evidence="7" type="ORF">METZ01_LOCUS136448</name>
</gene>
<feature type="transmembrane region" description="Helical" evidence="5">
    <location>
        <begin position="211"/>
        <end position="240"/>
    </location>
</feature>
<keyword evidence="3 5" id="KW-1133">Transmembrane helix</keyword>
<evidence type="ECO:0000256" key="5">
    <source>
        <dbReference type="SAM" id="Phobius"/>
    </source>
</evidence>
<feature type="transmembrane region" description="Helical" evidence="5">
    <location>
        <begin position="83"/>
        <end position="101"/>
    </location>
</feature>
<feature type="transmembrane region" description="Helical" evidence="5">
    <location>
        <begin position="252"/>
        <end position="270"/>
    </location>
</feature>
<dbReference type="EMBL" id="UINC01019751">
    <property type="protein sequence ID" value="SVA83594.1"/>
    <property type="molecule type" value="Genomic_DNA"/>
</dbReference>
<evidence type="ECO:0000256" key="2">
    <source>
        <dbReference type="ARBA" id="ARBA00022692"/>
    </source>
</evidence>
<reference evidence="7" key="1">
    <citation type="submission" date="2018-05" db="EMBL/GenBank/DDBJ databases">
        <authorList>
            <person name="Lanie J.A."/>
            <person name="Ng W.-L."/>
            <person name="Kazmierczak K.M."/>
            <person name="Andrzejewski T.M."/>
            <person name="Davidsen T.M."/>
            <person name="Wayne K.J."/>
            <person name="Tettelin H."/>
            <person name="Glass J.I."/>
            <person name="Rusch D."/>
            <person name="Podicherti R."/>
            <person name="Tsui H.-C.T."/>
            <person name="Winkler M.E."/>
        </authorList>
    </citation>
    <scope>NUCLEOTIDE SEQUENCE</scope>
</reference>
<dbReference type="InterPro" id="IPR051533">
    <property type="entry name" value="WaaL-like"/>
</dbReference>
<evidence type="ECO:0000256" key="4">
    <source>
        <dbReference type="ARBA" id="ARBA00023136"/>
    </source>
</evidence>
<dbReference type="GO" id="GO:0016020">
    <property type="term" value="C:membrane"/>
    <property type="evidence" value="ECO:0007669"/>
    <property type="project" value="UniProtKB-SubCell"/>
</dbReference>
<feature type="transmembrane region" description="Helical" evidence="5">
    <location>
        <begin position="385"/>
        <end position="402"/>
    </location>
</feature>
<feature type="transmembrane region" description="Helical" evidence="5">
    <location>
        <begin position="141"/>
        <end position="161"/>
    </location>
</feature>
<dbReference type="AlphaFoldDB" id="A0A381Z380"/>
<feature type="transmembrane region" description="Helical" evidence="5">
    <location>
        <begin position="181"/>
        <end position="199"/>
    </location>
</feature>
<name>A0A381Z380_9ZZZZ</name>
<keyword evidence="2 5" id="KW-0812">Transmembrane</keyword>
<feature type="transmembrane region" description="Helical" evidence="5">
    <location>
        <begin position="355"/>
        <end position="373"/>
    </location>
</feature>
<organism evidence="7">
    <name type="scientific">marine metagenome</name>
    <dbReference type="NCBI Taxonomy" id="408172"/>
    <lineage>
        <taxon>unclassified sequences</taxon>
        <taxon>metagenomes</taxon>
        <taxon>ecological metagenomes</taxon>
    </lineage>
</organism>
<feature type="transmembrane region" description="Helical" evidence="5">
    <location>
        <begin position="5"/>
        <end position="22"/>
    </location>
</feature>
<dbReference type="PANTHER" id="PTHR37422">
    <property type="entry name" value="TEICHURONIC ACID BIOSYNTHESIS PROTEIN TUAE"/>
    <property type="match status" value="1"/>
</dbReference>
<accession>A0A381Z380</accession>
<dbReference type="InterPro" id="IPR007016">
    <property type="entry name" value="O-antigen_ligase-rel_domated"/>
</dbReference>
<evidence type="ECO:0000259" key="6">
    <source>
        <dbReference type="Pfam" id="PF04932"/>
    </source>
</evidence>
<proteinExistence type="predicted"/>
<evidence type="ECO:0000313" key="7">
    <source>
        <dbReference type="EMBL" id="SVA83594.1"/>
    </source>
</evidence>
<feature type="transmembrane region" description="Helical" evidence="5">
    <location>
        <begin position="312"/>
        <end position="335"/>
    </location>
</feature>
<evidence type="ECO:0000256" key="3">
    <source>
        <dbReference type="ARBA" id="ARBA00022989"/>
    </source>
</evidence>
<feature type="transmembrane region" description="Helical" evidence="5">
    <location>
        <begin position="107"/>
        <end position="129"/>
    </location>
</feature>
<feature type="non-terminal residue" evidence="7">
    <location>
        <position position="1"/>
    </location>
</feature>
<dbReference type="Pfam" id="PF04932">
    <property type="entry name" value="Wzy_C"/>
    <property type="match status" value="1"/>
</dbReference>
<dbReference type="PANTHER" id="PTHR37422:SF13">
    <property type="entry name" value="LIPOPOLYSACCHARIDE BIOSYNTHESIS PROTEIN PA4999-RELATED"/>
    <property type="match status" value="1"/>
</dbReference>
<comment type="subcellular location">
    <subcellularLocation>
        <location evidence="1">Membrane</location>
        <topology evidence="1">Multi-pass membrane protein</topology>
    </subcellularLocation>
</comment>
<protein>
    <recommendedName>
        <fullName evidence="6">O-antigen ligase-related domain-containing protein</fullName>
    </recommendedName>
</protein>
<sequence length="434" mass="48481">VIHPVMFFLIPILVLATVWLVHRPEFTLLMIGFTSIIKGFMQEQFPIFETLDLTLLLIIILWTGLAKIAFTGKWGLPEWTRDILILFALFCGMVFVSGFYTPSPVSGWLKIGRFLIFASSMFVAPFVFLRNISDSIRMLNYFKFLSATILVAMLINLLFIATSGGLFTYLVRASLLGANPIAVSRSLAVIAAMVTVIGIRREGWKRLTALVFLALILLAIVSTGSRGPLASFFAGIILFMLMFESSVYKSRLVLVGGISIMIVFGLLFVLPESLTTRFMQITQGDVIVTAGGVERVSTIATRLNFWSISLKGWLSSPSNFLFGMGAGGFSSFFVWRDFRWYPHNIFFEVLLEQGFVGFILLIMMIAVAVRYLLKVRKSGMLSEHSSVWVAATLVIFFSAQVSGDINDNRILLMFLAIGLSSIHLDRRFRESITA</sequence>
<evidence type="ECO:0000256" key="1">
    <source>
        <dbReference type="ARBA" id="ARBA00004141"/>
    </source>
</evidence>
<feature type="transmembrane region" description="Helical" evidence="5">
    <location>
        <begin position="53"/>
        <end position="71"/>
    </location>
</feature>
<keyword evidence="4 5" id="KW-0472">Membrane</keyword>